<accession>A0AAV2E101</accession>
<feature type="region of interest" description="Disordered" evidence="1">
    <location>
        <begin position="73"/>
        <end position="92"/>
    </location>
</feature>
<dbReference type="AlphaFoldDB" id="A0AAV2E101"/>
<proteinExistence type="predicted"/>
<gene>
    <name evidence="2" type="ORF">LTRI10_LOCUS21118</name>
</gene>
<evidence type="ECO:0000313" key="3">
    <source>
        <dbReference type="Proteomes" id="UP001497516"/>
    </source>
</evidence>
<evidence type="ECO:0000313" key="2">
    <source>
        <dbReference type="EMBL" id="CAL1379608.1"/>
    </source>
</evidence>
<dbReference type="Proteomes" id="UP001497516">
    <property type="component" value="Chromosome 3"/>
</dbReference>
<feature type="compositionally biased region" description="Basic and acidic residues" evidence="1">
    <location>
        <begin position="82"/>
        <end position="92"/>
    </location>
</feature>
<organism evidence="2 3">
    <name type="scientific">Linum trigynum</name>
    <dbReference type="NCBI Taxonomy" id="586398"/>
    <lineage>
        <taxon>Eukaryota</taxon>
        <taxon>Viridiplantae</taxon>
        <taxon>Streptophyta</taxon>
        <taxon>Embryophyta</taxon>
        <taxon>Tracheophyta</taxon>
        <taxon>Spermatophyta</taxon>
        <taxon>Magnoliopsida</taxon>
        <taxon>eudicotyledons</taxon>
        <taxon>Gunneridae</taxon>
        <taxon>Pentapetalae</taxon>
        <taxon>rosids</taxon>
        <taxon>fabids</taxon>
        <taxon>Malpighiales</taxon>
        <taxon>Linaceae</taxon>
        <taxon>Linum</taxon>
    </lineage>
</organism>
<evidence type="ECO:0000256" key="1">
    <source>
        <dbReference type="SAM" id="MobiDB-lite"/>
    </source>
</evidence>
<name>A0AAV2E101_9ROSI</name>
<protein>
    <submittedName>
        <fullName evidence="2">Uncharacterized protein</fullName>
    </submittedName>
</protein>
<reference evidence="2 3" key="1">
    <citation type="submission" date="2024-04" db="EMBL/GenBank/DDBJ databases">
        <authorList>
            <person name="Fracassetti M."/>
        </authorList>
    </citation>
    <scope>NUCLEOTIDE SEQUENCE [LARGE SCALE GENOMIC DNA]</scope>
</reference>
<dbReference type="EMBL" id="OZ034816">
    <property type="protein sequence ID" value="CAL1379608.1"/>
    <property type="molecule type" value="Genomic_DNA"/>
</dbReference>
<keyword evidence="3" id="KW-1185">Reference proteome</keyword>
<sequence length="112" mass="12613">MGAAAGSPGSRRRRWNEYRADRPFRRRKVFLCSCFGIIVVKGSPLFLCDERGKSLFGRVFAFCCLWIRAERRSGGDGSLCERSSRKKLDEGVKKEEALPFFPSTASGEKEQG</sequence>